<reference evidence="2" key="1">
    <citation type="journal article" date="2020" name="New Phytol.">
        <title>Comparative genomics reveals dynamic genome evolution in host specialist ectomycorrhizal fungi.</title>
        <authorList>
            <person name="Lofgren L.A."/>
            <person name="Nguyen N.H."/>
            <person name="Vilgalys R."/>
            <person name="Ruytinx J."/>
            <person name="Liao H.L."/>
            <person name="Branco S."/>
            <person name="Kuo A."/>
            <person name="LaButti K."/>
            <person name="Lipzen A."/>
            <person name="Andreopoulos W."/>
            <person name="Pangilinan J."/>
            <person name="Riley R."/>
            <person name="Hundley H."/>
            <person name="Na H."/>
            <person name="Barry K."/>
            <person name="Grigoriev I.V."/>
            <person name="Stajich J.E."/>
            <person name="Kennedy P.G."/>
        </authorList>
    </citation>
    <scope>NUCLEOTIDE SEQUENCE</scope>
    <source>
        <strain evidence="2">FC203</strain>
    </source>
</reference>
<gene>
    <name evidence="2" type="ORF">F5891DRAFT_1198463</name>
</gene>
<dbReference type="RefSeq" id="XP_041217554.1">
    <property type="nucleotide sequence ID" value="XM_041368636.1"/>
</dbReference>
<accession>A0AAD4DSG1</accession>
<proteinExistence type="predicted"/>
<dbReference type="Proteomes" id="UP001195769">
    <property type="component" value="Unassembled WGS sequence"/>
</dbReference>
<comment type="caution">
    <text evidence="2">The sequence shown here is derived from an EMBL/GenBank/DDBJ whole genome shotgun (WGS) entry which is preliminary data.</text>
</comment>
<name>A0AAD4DSG1_9AGAM</name>
<dbReference type="GeneID" id="64662934"/>
<evidence type="ECO:0000313" key="2">
    <source>
        <dbReference type="EMBL" id="KAG1889693.1"/>
    </source>
</evidence>
<feature type="compositionally biased region" description="Basic and acidic residues" evidence="1">
    <location>
        <begin position="38"/>
        <end position="47"/>
    </location>
</feature>
<protein>
    <submittedName>
        <fullName evidence="2">Uncharacterized protein</fullName>
    </submittedName>
</protein>
<organism evidence="2 3">
    <name type="scientific">Suillus fuscotomentosus</name>
    <dbReference type="NCBI Taxonomy" id="1912939"/>
    <lineage>
        <taxon>Eukaryota</taxon>
        <taxon>Fungi</taxon>
        <taxon>Dikarya</taxon>
        <taxon>Basidiomycota</taxon>
        <taxon>Agaricomycotina</taxon>
        <taxon>Agaricomycetes</taxon>
        <taxon>Agaricomycetidae</taxon>
        <taxon>Boletales</taxon>
        <taxon>Suillineae</taxon>
        <taxon>Suillaceae</taxon>
        <taxon>Suillus</taxon>
    </lineage>
</organism>
<feature type="compositionally biased region" description="Basic and acidic residues" evidence="1">
    <location>
        <begin position="161"/>
        <end position="175"/>
    </location>
</feature>
<feature type="region of interest" description="Disordered" evidence="1">
    <location>
        <begin position="1"/>
        <end position="280"/>
    </location>
</feature>
<evidence type="ECO:0000313" key="3">
    <source>
        <dbReference type="Proteomes" id="UP001195769"/>
    </source>
</evidence>
<sequence length="333" mass="37524">MEEELPQTAPLNLVAPTIPDQQPLCDSSTPHPRTPSKTQDEHPHDTPCSHTPSKTQDEHPHDTPRADLTHDAPRDNALHDPQDGRDPPHGPLHDPPCDPRDGRDPLHGPLHDPQDGRDPPHGPLHDPPRDPRDGRGPLHDPPRGPLHDPRDGRDPAYNYREVIHDPHNDLRDPRYPHTRGYSQEPAHGLDRDTLHPHDAFYHHNSRNSHYGPPQDLYASGDTRDSSPVPDFHGNYSPDEHEHAYPSRYSPGVDSGYGCESGYRSRHDDLDERGQSLPPYHSCPFGGGNYHEDGYGRRFQDSRWGEAAHLDYGRNAIPRAFSRDLPNPRPLPTT</sequence>
<dbReference type="EMBL" id="JABBWK010000153">
    <property type="protein sequence ID" value="KAG1889693.1"/>
    <property type="molecule type" value="Genomic_DNA"/>
</dbReference>
<feature type="compositionally biased region" description="Polar residues" evidence="1">
    <location>
        <begin position="24"/>
        <end position="37"/>
    </location>
</feature>
<feature type="compositionally biased region" description="Basic and acidic residues" evidence="1">
    <location>
        <begin position="55"/>
        <end position="154"/>
    </location>
</feature>
<feature type="compositionally biased region" description="Basic and acidic residues" evidence="1">
    <location>
        <begin position="187"/>
        <end position="201"/>
    </location>
</feature>
<evidence type="ECO:0000256" key="1">
    <source>
        <dbReference type="SAM" id="MobiDB-lite"/>
    </source>
</evidence>
<dbReference type="AlphaFoldDB" id="A0AAD4DSG1"/>
<keyword evidence="3" id="KW-1185">Reference proteome</keyword>
<feature type="compositionally biased region" description="Basic and acidic residues" evidence="1">
    <location>
        <begin position="262"/>
        <end position="273"/>
    </location>
</feature>